<reference evidence="2 3" key="1">
    <citation type="submission" date="2017-04" db="EMBL/GenBank/DDBJ databases">
        <title>Comparative genome analysis of Subtercola boreus.</title>
        <authorList>
            <person name="Cho Y.-J."/>
            <person name="Cho A."/>
            <person name="Kim O.-S."/>
            <person name="Lee J.-I."/>
        </authorList>
    </citation>
    <scope>NUCLEOTIDE SEQUENCE [LARGE SCALE GENOMIC DNA]</scope>
    <source>
        <strain evidence="2 3">K300</strain>
    </source>
</reference>
<dbReference type="Proteomes" id="UP000256486">
    <property type="component" value="Unassembled WGS sequence"/>
</dbReference>
<dbReference type="InterPro" id="IPR034660">
    <property type="entry name" value="DinB/YfiT-like"/>
</dbReference>
<name>A0A3E0VKI5_9MICO</name>
<dbReference type="NCBIfam" id="TIGR03084">
    <property type="entry name" value="TIGR03084 family metal-binding protein"/>
    <property type="match status" value="1"/>
</dbReference>
<organism evidence="2 3">
    <name type="scientific">Subtercola boreus</name>
    <dbReference type="NCBI Taxonomy" id="120213"/>
    <lineage>
        <taxon>Bacteria</taxon>
        <taxon>Bacillati</taxon>
        <taxon>Actinomycetota</taxon>
        <taxon>Actinomycetes</taxon>
        <taxon>Micrococcales</taxon>
        <taxon>Microbacteriaceae</taxon>
        <taxon>Subtercola</taxon>
    </lineage>
</organism>
<dbReference type="Gene3D" id="1.20.120.450">
    <property type="entry name" value="dinb family like domain"/>
    <property type="match status" value="1"/>
</dbReference>
<feature type="domain" description="Mycothiol-dependent maleylpyruvate isomerase metal-binding" evidence="1">
    <location>
        <begin position="15"/>
        <end position="150"/>
    </location>
</feature>
<evidence type="ECO:0000259" key="1">
    <source>
        <dbReference type="Pfam" id="PF11716"/>
    </source>
</evidence>
<dbReference type="InterPro" id="IPR024344">
    <property type="entry name" value="MDMPI_metal-binding"/>
</dbReference>
<dbReference type="EMBL" id="NBWZ01000001">
    <property type="protein sequence ID" value="RFA09998.1"/>
    <property type="molecule type" value="Genomic_DNA"/>
</dbReference>
<evidence type="ECO:0000313" key="2">
    <source>
        <dbReference type="EMBL" id="RFA09998.1"/>
    </source>
</evidence>
<proteinExistence type="predicted"/>
<dbReference type="RefSeq" id="WP_116415396.1">
    <property type="nucleotide sequence ID" value="NZ_NBWZ01000001.1"/>
</dbReference>
<dbReference type="InterPro" id="IPR017517">
    <property type="entry name" value="Maleyloyr_isom"/>
</dbReference>
<dbReference type="AlphaFoldDB" id="A0A3E0VKI5"/>
<comment type="caution">
    <text evidence="2">The sequence shown here is derived from an EMBL/GenBank/DDBJ whole genome shotgun (WGS) entry which is preliminary data.</text>
</comment>
<dbReference type="NCBIfam" id="TIGR03083">
    <property type="entry name" value="maleylpyruvate isomerase family mycothiol-dependent enzyme"/>
    <property type="match status" value="1"/>
</dbReference>
<keyword evidence="3" id="KW-1185">Reference proteome</keyword>
<dbReference type="Pfam" id="PF11716">
    <property type="entry name" value="MDMPI_N"/>
    <property type="match status" value="1"/>
</dbReference>
<gene>
    <name evidence="2" type="ORF">B7R54_12885</name>
</gene>
<evidence type="ECO:0000313" key="3">
    <source>
        <dbReference type="Proteomes" id="UP000256486"/>
    </source>
</evidence>
<dbReference type="SUPFAM" id="SSF109854">
    <property type="entry name" value="DinB/YfiT-like putative metalloenzymes"/>
    <property type="match status" value="1"/>
</dbReference>
<protein>
    <submittedName>
        <fullName evidence="2">TIGR03084 family protein</fullName>
    </submittedName>
</protein>
<dbReference type="OrthoDB" id="113180at2"/>
<accession>A0A3E0VKI5</accession>
<dbReference type="InterPro" id="IPR017518">
    <property type="entry name" value="CHP03084"/>
</dbReference>
<sequence length="271" mass="29165">MAVDEAQWALLLGDLRAETAALLDTLGALQPAAWLTPTPAEGWDIHDQVVHLAFFDEVADVGFTDAPLFVLRSAELLAAGPDWVDRISHERRGLSPAELLAWFGRSRASILETFERIGPRARTPWFGPPMSAASSATARLMETWAHGQDICDALGVGHPATASLRHICHLGVITRGFAYALRARELPGAEVRVELEAPDGSVWEWGDPSLPDRISGQARDFAMVVTQRRNIADTGLEATPGAAWGWMSIAQAFAGSEGPGRPAGLFPKESG</sequence>
<dbReference type="GO" id="GO:0046872">
    <property type="term" value="F:metal ion binding"/>
    <property type="evidence" value="ECO:0007669"/>
    <property type="project" value="InterPro"/>
</dbReference>